<sequence length="296" mass="32092">MQLQLLDLPEELLLVILESAVAVPPADPRASLLLLPDSGPLLACRTLHRIGLPVLYRTLVLKSSSNAGHLQRTLLERPTFVRHVRHLYSRVPTLRLLLVLRAICRALGSLEVLDFAICPPWVSGRLDGSAEEEPLTGVSVRQLAVREPGVTAFLPFYASSVANVLAEAIDRWPNLEVAEIEPRILLSSTPGGQPSPVARALSRSPSLRLLRTVLPPAWNPALLLASENSSLKRIALTKPRPLMTSESDGTQAAGGETVSSSEGDLSAAFLIAQKEGHPWLGEARMHCRLMELLVAP</sequence>
<dbReference type="Proteomes" id="UP001207468">
    <property type="component" value="Unassembled WGS sequence"/>
</dbReference>
<protein>
    <submittedName>
        <fullName evidence="1">Uncharacterized protein</fullName>
    </submittedName>
</protein>
<name>A0ACC0TW16_9AGAM</name>
<evidence type="ECO:0000313" key="1">
    <source>
        <dbReference type="EMBL" id="KAI9451347.1"/>
    </source>
</evidence>
<comment type="caution">
    <text evidence="1">The sequence shown here is derived from an EMBL/GenBank/DDBJ whole genome shotgun (WGS) entry which is preliminary data.</text>
</comment>
<organism evidence="1 2">
    <name type="scientific">Russula earlei</name>
    <dbReference type="NCBI Taxonomy" id="71964"/>
    <lineage>
        <taxon>Eukaryota</taxon>
        <taxon>Fungi</taxon>
        <taxon>Dikarya</taxon>
        <taxon>Basidiomycota</taxon>
        <taxon>Agaricomycotina</taxon>
        <taxon>Agaricomycetes</taxon>
        <taxon>Russulales</taxon>
        <taxon>Russulaceae</taxon>
        <taxon>Russula</taxon>
    </lineage>
</organism>
<evidence type="ECO:0000313" key="2">
    <source>
        <dbReference type="Proteomes" id="UP001207468"/>
    </source>
</evidence>
<gene>
    <name evidence="1" type="ORF">F5148DRAFT_1290211</name>
</gene>
<dbReference type="EMBL" id="JAGFNK010000381">
    <property type="protein sequence ID" value="KAI9451347.1"/>
    <property type="molecule type" value="Genomic_DNA"/>
</dbReference>
<proteinExistence type="predicted"/>
<accession>A0ACC0TW16</accession>
<reference evidence="1" key="1">
    <citation type="submission" date="2021-03" db="EMBL/GenBank/DDBJ databases">
        <title>Evolutionary priming and transition to the ectomycorrhizal habit in an iconic lineage of mushroom-forming fungi: is preadaptation a requirement?</title>
        <authorList>
            <consortium name="DOE Joint Genome Institute"/>
            <person name="Looney B.P."/>
            <person name="Miyauchi S."/>
            <person name="Morin E."/>
            <person name="Drula E."/>
            <person name="Courty P.E."/>
            <person name="Chicoki N."/>
            <person name="Fauchery L."/>
            <person name="Kohler A."/>
            <person name="Kuo A."/>
            <person name="LaButti K."/>
            <person name="Pangilinan J."/>
            <person name="Lipzen A."/>
            <person name="Riley R."/>
            <person name="Andreopoulos W."/>
            <person name="He G."/>
            <person name="Johnson J."/>
            <person name="Barry K.W."/>
            <person name="Grigoriev I.V."/>
            <person name="Nagy L."/>
            <person name="Hibbett D."/>
            <person name="Henrissat B."/>
            <person name="Matheny P.B."/>
            <person name="Labbe J."/>
            <person name="Martin A.F."/>
        </authorList>
    </citation>
    <scope>NUCLEOTIDE SEQUENCE</scope>
    <source>
        <strain evidence="1">BPL698</strain>
    </source>
</reference>
<keyword evidence="2" id="KW-1185">Reference proteome</keyword>